<dbReference type="KEGG" id="ade:Adeh_3302"/>
<comment type="subunit">
    <text evidence="2">Interacts with COX5B; this interaction may contribute to localize PYROXD2 to the inner face of the inner mitochondrial membrane.</text>
</comment>
<evidence type="ECO:0000313" key="5">
    <source>
        <dbReference type="EMBL" id="ABC83069.1"/>
    </source>
</evidence>
<dbReference type="InterPro" id="IPR002937">
    <property type="entry name" value="Amino_oxidase"/>
</dbReference>
<gene>
    <name evidence="5" type="ordered locus">Adeh_3302</name>
</gene>
<evidence type="ECO:0000256" key="3">
    <source>
        <dbReference type="ARBA" id="ARBA00040298"/>
    </source>
</evidence>
<evidence type="ECO:0000313" key="6">
    <source>
        <dbReference type="Proteomes" id="UP000001935"/>
    </source>
</evidence>
<dbReference type="HOGENOM" id="CLU_019327_0_0_7"/>
<accession>Q2IER0</accession>
<dbReference type="PANTHER" id="PTHR10668:SF103">
    <property type="entry name" value="PYRIDINE NUCLEOTIDE-DISULFIDE OXIDOREDUCTASE DOMAIN-CONTAINING PROTEIN 2"/>
    <property type="match status" value="1"/>
</dbReference>
<evidence type="ECO:0000259" key="4">
    <source>
        <dbReference type="Pfam" id="PF01593"/>
    </source>
</evidence>
<sequence>MEPFDLVVVGGGHNGLVAAAYAARAGQRTLVLEALDRLGGASGGDEPWPGFRVSTAAYVVSLFRPEIVRELDLARHGYAVLPRDPSSFTPLPDGRSLLLGPDPALNQREIAKFSRRDAERFPRYEALLDRLARAIEPTLLEPPPDPFSGRPGDLWRLARTGWRLLRLGEDGPRALELLLGAARPILERWFESEPLRATLATDAIIGAMASPSTPGTAYVLFHHVMGEVNGARGVWGYVRGGMGALAAALAGAARAAGAELRTGARVARVRVRGGRADGVVLADGTEIPARRVASSVDARRTLLGMVGAEHLAPEVAEAVGAIDYASASLKINLALSELPRFPAAPHAGAAPGPHHRGTIHVSPTLDHIERAFADAAAGRPSAEPVLECTIPSAVDPGVAPPGRHLMSMFVQYAPYRLAEGSWDELKEPFADRCVALLDRYAPGFAASVLHREVLSPLDLERRFGLTGGNIFQGAMTPAQLLFLRPFPGGGGYRTPVPGLYLCGAATHPGGGVMGACGRSAAREILRDARRGR</sequence>
<evidence type="ECO:0000256" key="1">
    <source>
        <dbReference type="ARBA" id="ARBA00037217"/>
    </source>
</evidence>
<organism evidence="5 6">
    <name type="scientific">Anaeromyxobacter dehalogenans (strain 2CP-C)</name>
    <dbReference type="NCBI Taxonomy" id="290397"/>
    <lineage>
        <taxon>Bacteria</taxon>
        <taxon>Pseudomonadati</taxon>
        <taxon>Myxococcota</taxon>
        <taxon>Myxococcia</taxon>
        <taxon>Myxococcales</taxon>
        <taxon>Cystobacterineae</taxon>
        <taxon>Anaeromyxobacteraceae</taxon>
        <taxon>Anaeromyxobacter</taxon>
    </lineage>
</organism>
<dbReference type="PANTHER" id="PTHR10668">
    <property type="entry name" value="PHYTOENE DEHYDROGENASE"/>
    <property type="match status" value="1"/>
</dbReference>
<dbReference type="GO" id="GO:0016491">
    <property type="term" value="F:oxidoreductase activity"/>
    <property type="evidence" value="ECO:0007669"/>
    <property type="project" value="InterPro"/>
</dbReference>
<evidence type="ECO:0000256" key="2">
    <source>
        <dbReference type="ARBA" id="ARBA00038825"/>
    </source>
</evidence>
<dbReference type="EMBL" id="CP000251">
    <property type="protein sequence ID" value="ABC83069.1"/>
    <property type="molecule type" value="Genomic_DNA"/>
</dbReference>
<protein>
    <recommendedName>
        <fullName evidence="3">Pyridine nucleotide-disulfide oxidoreductase domain-containing protein 2</fullName>
    </recommendedName>
</protein>
<name>Q2IER0_ANADE</name>
<dbReference type="Pfam" id="PF13450">
    <property type="entry name" value="NAD_binding_8"/>
    <property type="match status" value="1"/>
</dbReference>
<dbReference type="SUPFAM" id="SSF51905">
    <property type="entry name" value="FAD/NAD(P)-binding domain"/>
    <property type="match status" value="1"/>
</dbReference>
<dbReference type="AlphaFoldDB" id="Q2IER0"/>
<reference evidence="5 6" key="1">
    <citation type="submission" date="2006-01" db="EMBL/GenBank/DDBJ databases">
        <title>Complete sequence of Anaeromyxobacter dehalogenans 2CP-C.</title>
        <authorList>
            <consortium name="US DOE Joint Genome Institute"/>
            <person name="Copeland A."/>
            <person name="Lucas S."/>
            <person name="Lapidus A."/>
            <person name="Barry K."/>
            <person name="Detter J.C."/>
            <person name="Glavina T."/>
            <person name="Hammon N."/>
            <person name="Israni S."/>
            <person name="Pitluck S."/>
            <person name="Brettin T."/>
            <person name="Bruce D."/>
            <person name="Han C."/>
            <person name="Tapia R."/>
            <person name="Gilna P."/>
            <person name="Kiss H."/>
            <person name="Schmutz J."/>
            <person name="Larimer F."/>
            <person name="Land M."/>
            <person name="Kyrpides N."/>
            <person name="Anderson I."/>
            <person name="Sanford R.A."/>
            <person name="Ritalahti K.M."/>
            <person name="Thomas H.S."/>
            <person name="Kirby J.R."/>
            <person name="Zhulin I.B."/>
            <person name="Loeffler F.E."/>
            <person name="Richardson P."/>
        </authorList>
    </citation>
    <scope>NUCLEOTIDE SEQUENCE [LARGE SCALE GENOMIC DNA]</scope>
    <source>
        <strain evidence="5 6">2CP-C</strain>
    </source>
</reference>
<dbReference type="STRING" id="290397.Adeh_3302"/>
<dbReference type="RefSeq" id="WP_011422351.1">
    <property type="nucleotide sequence ID" value="NC_007760.1"/>
</dbReference>
<dbReference type="OrthoDB" id="9774675at2"/>
<dbReference type="Proteomes" id="UP000001935">
    <property type="component" value="Chromosome"/>
</dbReference>
<dbReference type="eggNOG" id="COG1233">
    <property type="taxonomic scope" value="Bacteria"/>
</dbReference>
<dbReference type="Gene3D" id="3.50.50.60">
    <property type="entry name" value="FAD/NAD(P)-binding domain"/>
    <property type="match status" value="2"/>
</dbReference>
<comment type="function">
    <text evidence="1">Probable oxidoreductase that may play a role as regulator of mitochondrial function.</text>
</comment>
<proteinExistence type="predicted"/>
<dbReference type="InterPro" id="IPR036188">
    <property type="entry name" value="FAD/NAD-bd_sf"/>
</dbReference>
<dbReference type="Pfam" id="PF01593">
    <property type="entry name" value="Amino_oxidase"/>
    <property type="match status" value="1"/>
</dbReference>
<feature type="domain" description="Amine oxidase" evidence="4">
    <location>
        <begin position="205"/>
        <end position="525"/>
    </location>
</feature>